<dbReference type="Proteomes" id="UP001418222">
    <property type="component" value="Unassembled WGS sequence"/>
</dbReference>
<evidence type="ECO:0000256" key="1">
    <source>
        <dbReference type="SAM" id="MobiDB-lite"/>
    </source>
</evidence>
<feature type="region of interest" description="Disordered" evidence="1">
    <location>
        <begin position="1"/>
        <end position="26"/>
    </location>
</feature>
<name>A0AAP0FX74_9ASPA</name>
<dbReference type="InterPro" id="IPR012312">
    <property type="entry name" value="Hemerythrin-like"/>
</dbReference>
<dbReference type="PANTHER" id="PTHR35739">
    <property type="entry name" value="OS01G0861700 PROTEIN"/>
    <property type="match status" value="1"/>
</dbReference>
<keyword evidence="4" id="KW-1185">Reference proteome</keyword>
<proteinExistence type="predicted"/>
<dbReference type="Pfam" id="PF01814">
    <property type="entry name" value="Hemerythrin"/>
    <property type="match status" value="1"/>
</dbReference>
<feature type="domain" description="Hemerythrin-like" evidence="2">
    <location>
        <begin position="109"/>
        <end position="251"/>
    </location>
</feature>
<dbReference type="CDD" id="cd12108">
    <property type="entry name" value="Hr-like"/>
    <property type="match status" value="1"/>
</dbReference>
<dbReference type="PANTHER" id="PTHR35739:SF1">
    <property type="entry name" value="OS01G0861700 PROTEIN"/>
    <property type="match status" value="1"/>
</dbReference>
<accession>A0AAP0FX74</accession>
<sequence length="338" mass="38169">MGNCSPKPRRRPRSSKTPADPLPPATAAQLHGQETCLIAWRIRVALLYKGAAVDFVESGTGDPFLLFGSAKVEGSEESLLRYIDKKFGGPQAASAAAARDGKGTLAGEVVMLQHRSIQRHVEGMVYWARKMSTEGADWRMGRAAEGRRMGKWYAELVEMMLEHAQMEERLLFPALDRAADYEICRAANEQHGRDLPIMNGIKEDIKSLMAMEVGGLLYRETLPNLSLRFTTLQEHCKQHFQEEERELLPLLESAESFRREEGEEPWPQDRWVQQVVALMEATHSRHFPFFMAALLPCEALRYIALIAGDDDRRSLAMLRSVAAALESSPRPSWFDRTQ</sequence>
<gene>
    <name evidence="3" type="ORF">KSP39_PZI020884</name>
</gene>
<comment type="caution">
    <text evidence="3">The sequence shown here is derived from an EMBL/GenBank/DDBJ whole genome shotgun (WGS) entry which is preliminary data.</text>
</comment>
<protein>
    <recommendedName>
        <fullName evidence="2">Hemerythrin-like domain-containing protein</fullName>
    </recommendedName>
</protein>
<dbReference type="Gene3D" id="1.20.120.520">
    <property type="entry name" value="nmb1532 protein domain like"/>
    <property type="match status" value="1"/>
</dbReference>
<evidence type="ECO:0000259" key="2">
    <source>
        <dbReference type="Pfam" id="PF01814"/>
    </source>
</evidence>
<evidence type="ECO:0000313" key="3">
    <source>
        <dbReference type="EMBL" id="KAK8921727.1"/>
    </source>
</evidence>
<reference evidence="3 4" key="1">
    <citation type="journal article" date="2022" name="Nat. Plants">
        <title>Genomes of leafy and leafless Platanthera orchids illuminate the evolution of mycoheterotrophy.</title>
        <authorList>
            <person name="Li M.H."/>
            <person name="Liu K.W."/>
            <person name="Li Z."/>
            <person name="Lu H.C."/>
            <person name="Ye Q.L."/>
            <person name="Zhang D."/>
            <person name="Wang J.Y."/>
            <person name="Li Y.F."/>
            <person name="Zhong Z.M."/>
            <person name="Liu X."/>
            <person name="Yu X."/>
            <person name="Liu D.K."/>
            <person name="Tu X.D."/>
            <person name="Liu B."/>
            <person name="Hao Y."/>
            <person name="Liao X.Y."/>
            <person name="Jiang Y.T."/>
            <person name="Sun W.H."/>
            <person name="Chen J."/>
            <person name="Chen Y.Q."/>
            <person name="Ai Y."/>
            <person name="Zhai J.W."/>
            <person name="Wu S.S."/>
            <person name="Zhou Z."/>
            <person name="Hsiao Y.Y."/>
            <person name="Wu W.L."/>
            <person name="Chen Y.Y."/>
            <person name="Lin Y.F."/>
            <person name="Hsu J.L."/>
            <person name="Li C.Y."/>
            <person name="Wang Z.W."/>
            <person name="Zhao X."/>
            <person name="Zhong W.Y."/>
            <person name="Ma X.K."/>
            <person name="Ma L."/>
            <person name="Huang J."/>
            <person name="Chen G.Z."/>
            <person name="Huang M.Z."/>
            <person name="Huang L."/>
            <person name="Peng D.H."/>
            <person name="Luo Y.B."/>
            <person name="Zou S.Q."/>
            <person name="Chen S.P."/>
            <person name="Lan S."/>
            <person name="Tsai W.C."/>
            <person name="Van de Peer Y."/>
            <person name="Liu Z.J."/>
        </authorList>
    </citation>
    <scope>NUCLEOTIDE SEQUENCE [LARGE SCALE GENOMIC DNA]</scope>
    <source>
        <strain evidence="3">Lor287</strain>
    </source>
</reference>
<dbReference type="AlphaFoldDB" id="A0AAP0FX74"/>
<organism evidence="3 4">
    <name type="scientific">Platanthera zijinensis</name>
    <dbReference type="NCBI Taxonomy" id="2320716"/>
    <lineage>
        <taxon>Eukaryota</taxon>
        <taxon>Viridiplantae</taxon>
        <taxon>Streptophyta</taxon>
        <taxon>Embryophyta</taxon>
        <taxon>Tracheophyta</taxon>
        <taxon>Spermatophyta</taxon>
        <taxon>Magnoliopsida</taxon>
        <taxon>Liliopsida</taxon>
        <taxon>Asparagales</taxon>
        <taxon>Orchidaceae</taxon>
        <taxon>Orchidoideae</taxon>
        <taxon>Orchideae</taxon>
        <taxon>Orchidinae</taxon>
        <taxon>Platanthera</taxon>
    </lineage>
</organism>
<dbReference type="EMBL" id="JBBWWQ010000018">
    <property type="protein sequence ID" value="KAK8921727.1"/>
    <property type="molecule type" value="Genomic_DNA"/>
</dbReference>
<evidence type="ECO:0000313" key="4">
    <source>
        <dbReference type="Proteomes" id="UP001418222"/>
    </source>
</evidence>